<reference evidence="1" key="1">
    <citation type="submission" date="2022-01" db="EMBL/GenBank/DDBJ databases">
        <authorList>
            <person name="King R."/>
        </authorList>
    </citation>
    <scope>NUCLEOTIDE SEQUENCE</scope>
</reference>
<keyword evidence="2" id="KW-1185">Reference proteome</keyword>
<accession>A0A9N9M949</accession>
<name>A0A9N9M949_9CUCU</name>
<organism evidence="1 2">
    <name type="scientific">Ceutorhynchus assimilis</name>
    <name type="common">cabbage seed weevil</name>
    <dbReference type="NCBI Taxonomy" id="467358"/>
    <lineage>
        <taxon>Eukaryota</taxon>
        <taxon>Metazoa</taxon>
        <taxon>Ecdysozoa</taxon>
        <taxon>Arthropoda</taxon>
        <taxon>Hexapoda</taxon>
        <taxon>Insecta</taxon>
        <taxon>Pterygota</taxon>
        <taxon>Neoptera</taxon>
        <taxon>Endopterygota</taxon>
        <taxon>Coleoptera</taxon>
        <taxon>Polyphaga</taxon>
        <taxon>Cucujiformia</taxon>
        <taxon>Curculionidae</taxon>
        <taxon>Ceutorhynchinae</taxon>
        <taxon>Ceutorhynchus</taxon>
    </lineage>
</organism>
<evidence type="ECO:0000313" key="2">
    <source>
        <dbReference type="Proteomes" id="UP001152799"/>
    </source>
</evidence>
<evidence type="ECO:0000313" key="1">
    <source>
        <dbReference type="EMBL" id="CAG9759911.1"/>
    </source>
</evidence>
<dbReference type="Proteomes" id="UP001152799">
    <property type="component" value="Chromosome 1"/>
</dbReference>
<gene>
    <name evidence="1" type="ORF">CEUTPL_LOCUS648</name>
</gene>
<proteinExistence type="predicted"/>
<sequence>MILNKFKSANLLLQEKFDKVFYLIHGTLNSTDSSIATLLKNNNRFQLSKTMPPVESPSIQIQGKN</sequence>
<dbReference type="EMBL" id="OU892277">
    <property type="protein sequence ID" value="CAG9759911.1"/>
    <property type="molecule type" value="Genomic_DNA"/>
</dbReference>
<dbReference type="AlphaFoldDB" id="A0A9N9M949"/>
<protein>
    <submittedName>
        <fullName evidence="1">Uncharacterized protein</fullName>
    </submittedName>
</protein>